<name>A0A839IKC7_9GAMM</name>
<evidence type="ECO:0000313" key="3">
    <source>
        <dbReference type="Proteomes" id="UP000565262"/>
    </source>
</evidence>
<proteinExistence type="predicted"/>
<gene>
    <name evidence="2" type="ORF">H4O21_04150</name>
</gene>
<dbReference type="RefSeq" id="WP_182807593.1">
    <property type="nucleotide sequence ID" value="NZ_JACJFM010000004.1"/>
</dbReference>
<keyword evidence="3" id="KW-1185">Reference proteome</keyword>
<comment type="caution">
    <text evidence="2">The sequence shown here is derived from an EMBL/GenBank/DDBJ whole genome shotgun (WGS) entry which is preliminary data.</text>
</comment>
<organism evidence="2 3">
    <name type="scientific">Oceanospirillum sediminis</name>
    <dbReference type="NCBI Taxonomy" id="2760088"/>
    <lineage>
        <taxon>Bacteria</taxon>
        <taxon>Pseudomonadati</taxon>
        <taxon>Pseudomonadota</taxon>
        <taxon>Gammaproteobacteria</taxon>
        <taxon>Oceanospirillales</taxon>
        <taxon>Oceanospirillaceae</taxon>
        <taxon>Oceanospirillum</taxon>
    </lineage>
</organism>
<dbReference type="Proteomes" id="UP000565262">
    <property type="component" value="Unassembled WGS sequence"/>
</dbReference>
<dbReference type="AlphaFoldDB" id="A0A839IKC7"/>
<evidence type="ECO:0000256" key="1">
    <source>
        <dbReference type="SAM" id="MobiDB-lite"/>
    </source>
</evidence>
<sequence>MSRFIPRFIPEPRPGRGDDLKPSPELQAQADQLFAPIVPESQSTFESRTGDVVNQKITVAITALEEALRCMRAGNPYGGNTAVYCHLSEQGQAMMQTPTYQRLMLLRLALQDLERCTQPVVSSRF</sequence>
<accession>A0A839IKC7</accession>
<feature type="region of interest" description="Disordered" evidence="1">
    <location>
        <begin position="1"/>
        <end position="26"/>
    </location>
</feature>
<dbReference type="EMBL" id="JACJFM010000004">
    <property type="protein sequence ID" value="MBB1485803.1"/>
    <property type="molecule type" value="Genomic_DNA"/>
</dbReference>
<reference evidence="2 3" key="1">
    <citation type="submission" date="2020-08" db="EMBL/GenBank/DDBJ databases">
        <title>Oceanospirillum sp. nov. isolated from marine sediment.</title>
        <authorList>
            <person name="Ji X."/>
        </authorList>
    </citation>
    <scope>NUCLEOTIDE SEQUENCE [LARGE SCALE GENOMIC DNA]</scope>
    <source>
        <strain evidence="2 3">D5</strain>
    </source>
</reference>
<evidence type="ECO:0000313" key="2">
    <source>
        <dbReference type="EMBL" id="MBB1485803.1"/>
    </source>
</evidence>
<protein>
    <submittedName>
        <fullName evidence="2">Uncharacterized protein</fullName>
    </submittedName>
</protein>
<feature type="compositionally biased region" description="Basic and acidic residues" evidence="1">
    <location>
        <begin position="13"/>
        <end position="22"/>
    </location>
</feature>